<accession>A0AAW0G2V4</accession>
<dbReference type="Proteomes" id="UP001385951">
    <property type="component" value="Unassembled WGS sequence"/>
</dbReference>
<gene>
    <name evidence="2" type="ORF">QCA50_012582</name>
</gene>
<dbReference type="EMBL" id="JASBNA010000026">
    <property type="protein sequence ID" value="KAK7684258.1"/>
    <property type="molecule type" value="Genomic_DNA"/>
</dbReference>
<feature type="region of interest" description="Disordered" evidence="1">
    <location>
        <begin position="1038"/>
        <end position="1092"/>
    </location>
</feature>
<comment type="caution">
    <text evidence="2">The sequence shown here is derived from an EMBL/GenBank/DDBJ whole genome shotgun (WGS) entry which is preliminary data.</text>
</comment>
<proteinExistence type="predicted"/>
<sequence length="1092" mass="122613">MNKYFISQLPLKIYTNVLPSYQAIVDIARPMISAFLGPDTSCLMAIGSRASGHEFIGNERLELLPSQIGLLEEIISGTSSLGECESEEDDEADDFVQPVHYNLQDIEDQLDYGSDVDIEGEDTHNRATDNQKEGGTHDGNGVGAGQRLHEGSMNMLEYTSSKESTPQPGTSNIWTLNELYRFNGYYLICRICDNVVPFSHAPTHSKSSGQRMSQFQDKSNRYHTERHNTVHSKTCSDDELHTQLLNKLQELGFHQCDVLDQPGDVSKNSSKWLQSAPFKDVLKLPQDNLDPTITPISPIPGLPVYKAYRCDNCRYLSLHWETFLKNHSGKHAACRNRIDNIVTVQSLSTAISSMRLFMVTEPPKELAAESESNLRSSEILLRSQTGILALQTLYRPPQDLHPCLQDTGILPFLHQFDINTIDELMDVRKIDPRLRILVETCLDQDRLACTAFGFDKETLYSLVDNGLPLPPKSPFRPPNQQSHKKYVIEAELFLHVALQHIKAPTKSRDNKTELFVLSAEQQNHLQGLSNALASDNYLDEAKQSLYQCLLSIFFMPHKSQHVQCVFLSPIIAFFAARVAQPRTGVVRIEDVVPLISKIIYLMRLVPAHIYFQKLSDDDSTSTRCSPSVPAFQWLSEFCQRNLHVKRPSPFAVLRHWSATITCVVTSLKQPHRIIRNGDQLTIDGQTFSYGVYKASLMQELRDLGAIIQERILMGVSLKEAGISTRLDGRDTLDVKTPGYSPFAPADSPSDSFFKFWEIFFEMGYLGLRSSDGGVVFDVEKALDWLQDLEAAWSSWRALVHQLGGPPGPGKQFANFMIRNRSRSQHRDVLLLAPARGVSATLATLSTYHRIARSTGEFMKIYRFLPVALGEMLVILLDIVRPLETYILGVLQGSTGVGQIVNAQNYHLFTRQGKSIGSSDISHSLRNFFRKRVGIDVGLQGYRRLGDYFAKEMVMTEDIKARYARLESILNHAETQAAHTPAMFKIYGQIDTSSSFLYTPSIRLNAEICEEIHKQLGIHTYGTLQDLQGGEADGIRMREVESSGKGKAGTKGEKRKRVQRSAAAEDSNTEHGEIVGKRARLSHPTPHPSERLA</sequence>
<evidence type="ECO:0000256" key="1">
    <source>
        <dbReference type="SAM" id="MobiDB-lite"/>
    </source>
</evidence>
<keyword evidence="3" id="KW-1185">Reference proteome</keyword>
<evidence type="ECO:0000313" key="3">
    <source>
        <dbReference type="Proteomes" id="UP001385951"/>
    </source>
</evidence>
<feature type="compositionally biased region" description="Basic and acidic residues" evidence="1">
    <location>
        <begin position="121"/>
        <end position="136"/>
    </location>
</feature>
<evidence type="ECO:0008006" key="4">
    <source>
        <dbReference type="Google" id="ProtNLM"/>
    </source>
</evidence>
<name>A0AAW0G2V4_9APHY</name>
<feature type="region of interest" description="Disordered" evidence="1">
    <location>
        <begin position="115"/>
        <end position="147"/>
    </location>
</feature>
<protein>
    <recommendedName>
        <fullName evidence="4">C2H2-type domain-containing protein</fullName>
    </recommendedName>
</protein>
<reference evidence="2 3" key="1">
    <citation type="submission" date="2022-09" db="EMBL/GenBank/DDBJ databases">
        <authorList>
            <person name="Palmer J.M."/>
        </authorList>
    </citation>
    <scope>NUCLEOTIDE SEQUENCE [LARGE SCALE GENOMIC DNA]</scope>
    <source>
        <strain evidence="2 3">DSM 7382</strain>
    </source>
</reference>
<dbReference type="AlphaFoldDB" id="A0AAW0G2V4"/>
<evidence type="ECO:0000313" key="2">
    <source>
        <dbReference type="EMBL" id="KAK7684258.1"/>
    </source>
</evidence>
<organism evidence="2 3">
    <name type="scientific">Cerrena zonata</name>
    <dbReference type="NCBI Taxonomy" id="2478898"/>
    <lineage>
        <taxon>Eukaryota</taxon>
        <taxon>Fungi</taxon>
        <taxon>Dikarya</taxon>
        <taxon>Basidiomycota</taxon>
        <taxon>Agaricomycotina</taxon>
        <taxon>Agaricomycetes</taxon>
        <taxon>Polyporales</taxon>
        <taxon>Cerrenaceae</taxon>
        <taxon>Cerrena</taxon>
    </lineage>
</organism>